<dbReference type="SUPFAM" id="SSF56235">
    <property type="entry name" value="N-terminal nucleophile aminohydrolases (Ntn hydrolases)"/>
    <property type="match status" value="1"/>
</dbReference>
<proteinExistence type="inferred from homology"/>
<dbReference type="EMBL" id="JAWXXV010000001">
    <property type="protein sequence ID" value="MDX5985044.1"/>
    <property type="molecule type" value="Genomic_DNA"/>
</dbReference>
<comment type="caution">
    <text evidence="5">The sequence shown here is derived from an EMBL/GenBank/DDBJ whole genome shotgun (WGS) entry which is preliminary data.</text>
</comment>
<dbReference type="PIRSF" id="PIRSF001227">
    <property type="entry name" value="Pen_acylase"/>
    <property type="match status" value="1"/>
</dbReference>
<keyword evidence="4" id="KW-0865">Zymogen</keyword>
<keyword evidence="6" id="KW-1185">Reference proteome</keyword>
<dbReference type="PANTHER" id="PTHR34218:SF3">
    <property type="entry name" value="ACYL-HOMOSERINE LACTONE ACYLASE PVDQ"/>
    <property type="match status" value="1"/>
</dbReference>
<gene>
    <name evidence="5" type="ORF">SIL82_12305</name>
</gene>
<evidence type="ECO:0000256" key="4">
    <source>
        <dbReference type="ARBA" id="ARBA00023145"/>
    </source>
</evidence>
<dbReference type="InterPro" id="IPR043146">
    <property type="entry name" value="Penicillin_amidase_N_B-knob"/>
</dbReference>
<evidence type="ECO:0000313" key="5">
    <source>
        <dbReference type="EMBL" id="MDX5985044.1"/>
    </source>
</evidence>
<protein>
    <submittedName>
        <fullName evidence="5">Penicillin acylase family protein</fullName>
    </submittedName>
</protein>
<evidence type="ECO:0000256" key="1">
    <source>
        <dbReference type="ARBA" id="ARBA00006586"/>
    </source>
</evidence>
<reference evidence="5 6" key="1">
    <citation type="submission" date="2023-11" db="EMBL/GenBank/DDBJ databases">
        <title>MicrobeMod: A computational toolkit for identifying prokaryotic methylation and restriction-modification with nanopore sequencing.</title>
        <authorList>
            <person name="Crits-Christoph A."/>
            <person name="Kang S.C."/>
            <person name="Lee H."/>
            <person name="Ostrov N."/>
        </authorList>
    </citation>
    <scope>NUCLEOTIDE SEQUENCE [LARGE SCALE GENOMIC DNA]</scope>
    <source>
        <strain evidence="5 6">ATCC 14820</strain>
    </source>
</reference>
<dbReference type="Gene3D" id="3.60.20.10">
    <property type="entry name" value="Glutamine Phosphoribosylpyrophosphate, subunit 1, domain 1"/>
    <property type="match status" value="1"/>
</dbReference>
<comment type="similarity">
    <text evidence="1">Belongs to the peptidase S45 family.</text>
</comment>
<keyword evidence="3" id="KW-0378">Hydrolase</keyword>
<dbReference type="Gene3D" id="2.30.120.10">
    <property type="match status" value="1"/>
</dbReference>
<dbReference type="Pfam" id="PF01804">
    <property type="entry name" value="Penicil_amidase"/>
    <property type="match status" value="1"/>
</dbReference>
<dbReference type="Gene3D" id="1.10.439.10">
    <property type="entry name" value="Penicillin Amidohydrolase, domain 1"/>
    <property type="match status" value="1"/>
</dbReference>
<keyword evidence="2" id="KW-0732">Signal</keyword>
<organism evidence="5 6">
    <name type="scientific">Sphingomonas echinoides</name>
    <dbReference type="NCBI Taxonomy" id="59803"/>
    <lineage>
        <taxon>Bacteria</taxon>
        <taxon>Pseudomonadati</taxon>
        <taxon>Pseudomonadota</taxon>
        <taxon>Alphaproteobacteria</taxon>
        <taxon>Sphingomonadales</taxon>
        <taxon>Sphingomonadaceae</taxon>
        <taxon>Sphingomonas</taxon>
    </lineage>
</organism>
<name>A0ABU4PNN8_9SPHN</name>
<evidence type="ECO:0000256" key="2">
    <source>
        <dbReference type="ARBA" id="ARBA00022729"/>
    </source>
</evidence>
<evidence type="ECO:0000256" key="3">
    <source>
        <dbReference type="ARBA" id="ARBA00022801"/>
    </source>
</evidence>
<dbReference type="RefSeq" id="WP_010402523.1">
    <property type="nucleotide sequence ID" value="NZ_JAWXXV010000001.1"/>
</dbReference>
<dbReference type="InterPro" id="IPR014395">
    <property type="entry name" value="Pen/GL7ACA/AHL_acylase"/>
</dbReference>
<dbReference type="InterPro" id="IPR023343">
    <property type="entry name" value="Penicillin_amidase_dom1"/>
</dbReference>
<dbReference type="Proteomes" id="UP001279660">
    <property type="component" value="Unassembled WGS sequence"/>
</dbReference>
<dbReference type="InterPro" id="IPR029055">
    <property type="entry name" value="Ntn_hydrolases_N"/>
</dbReference>
<dbReference type="InterPro" id="IPR043147">
    <property type="entry name" value="Penicillin_amidase_A-knob"/>
</dbReference>
<dbReference type="Gene3D" id="1.10.1400.10">
    <property type="match status" value="1"/>
</dbReference>
<accession>A0ABU4PNN8</accession>
<dbReference type="InterPro" id="IPR002692">
    <property type="entry name" value="S45"/>
</dbReference>
<evidence type="ECO:0000313" key="6">
    <source>
        <dbReference type="Proteomes" id="UP001279660"/>
    </source>
</evidence>
<dbReference type="PANTHER" id="PTHR34218">
    <property type="entry name" value="PEPTIDASE S45 PENICILLIN AMIDASE"/>
    <property type="match status" value="1"/>
</dbReference>
<sequence length="798" mass="85045">MPPSYADVAFAQIIGPLDRANALCDDYLKIGGGRTMRYLASTALGVALLATTPVSAAPAPAHYAATITRTTFGIPHIRATTWGGLGYGVAYAYAQDNLCMLAEEFATVAGERSRWFGPKESAVLGFDKIDNLSSDVFFRSVIDVPTLRAGMARGNPTTRALVRGYVAGYNKLLRDIGPAGVPSACRGKGWVRPITLDDMLRLNEKQMLLASSLALAPLVVHAVPPGAAQAALVPGEDPLRQRDIGFGSNGWAFGKDVTANGRGLVVGNPHFPWNGPSRFYEMHLTLPGQYDAMGVGIAGAPVVTLGFNKDVAWTHTVTAAQHFTVFQLKLDPADPTKYLVDGKSEAMRRQVISVPMPDGAPPVERTTYATRYGPIVYNPLAGFGWTKTQAYALRDANHNNQRALETWVAIGQARSVGEVRAAVERTLGIPWVNTIAADRAGNALHADVTAVPNVSADKVRACGMPLSAVLKGKLILLDGSRSACDWDRATGTPVAGLMPARDQAVLERQDYVANSNDSYWLSNPKVPALIRSPILGTTESERTLRTRSGLIEIDRRLSGSDGLPGTKVDPAAAEAMAFANKSLAAELAVDPLLALCRGQEDVAAACAALGGWDRRFNLDSRGAYLFATFWEGVRSLPGLWAVPFDKADPVHTPRDFVTSGAKGAKLLAALKAAAATLAKQGIALDARWGDVQFAVRGQDHIPIHGASGQLGVLNVQQSDPVPGGIVPKHGSSYVQIVTFDTVGPVADALLSYSQSTDPASPHFGDQTREFSAKRFHHLPFTEAQILADGGHRSVRISE</sequence>